<keyword evidence="1" id="KW-0378">Hydrolase</keyword>
<organism evidence="1 2">
    <name type="scientific">Mycobacterium lehmannii</name>
    <dbReference type="NCBI Taxonomy" id="2048550"/>
    <lineage>
        <taxon>Bacteria</taxon>
        <taxon>Bacillati</taxon>
        <taxon>Actinomycetota</taxon>
        <taxon>Actinomycetes</taxon>
        <taxon>Mycobacteriales</taxon>
        <taxon>Mycobacteriaceae</taxon>
        <taxon>Mycobacterium</taxon>
    </lineage>
</organism>
<gene>
    <name evidence="1" type="ORF">AU192_10365</name>
</gene>
<evidence type="ECO:0000313" key="2">
    <source>
        <dbReference type="Proteomes" id="UP000053707"/>
    </source>
</evidence>
<dbReference type="PIRSF" id="PIRSF007580">
    <property type="entry name" value="UCP07580"/>
    <property type="match status" value="1"/>
</dbReference>
<proteinExistence type="predicted"/>
<dbReference type="PANTHER" id="PTHR39456">
    <property type="entry name" value="METAL-DEPENDENT HYDROLASE"/>
    <property type="match status" value="1"/>
</dbReference>
<dbReference type="AlphaFoldDB" id="A0A101AE44"/>
<dbReference type="PANTHER" id="PTHR39456:SF1">
    <property type="entry name" value="METAL-DEPENDENT HYDROLASE"/>
    <property type="match status" value="1"/>
</dbReference>
<dbReference type="EMBL" id="LQIR01000001">
    <property type="protein sequence ID" value="KUI21345.1"/>
    <property type="molecule type" value="Genomic_DNA"/>
</dbReference>
<sequence length="317" mass="35658">MALSPARTGGHLPAQPVEALRPRRFAHEVDPGPVQIQARKVHFDLSGVPLEWIPGHPVASTMINLFNVVLPAAEHWFVRTYNEALPLVRDPKLADDIRGFIGQEATHAAAHDDVISDFLIGNGVDPKPMLDLIGYMFEKVLAPKHFDDPERRLSNLCERLWLIAAIEHYTAVLGDFALNSTWDDHGADPTLVDLFRWHGSEEVEHRCVAHDVAVYFHDSYPDRIRAMTVAATAIFTFFQRGTWYLLRSDPSSDIGWFQMQRMRMRDSELGLLPKFRTLFGANTLSYFRPGYSPEDMGSTAQAVAYLATSPAARAAHR</sequence>
<evidence type="ECO:0000313" key="1">
    <source>
        <dbReference type="EMBL" id="KUI21345.1"/>
    </source>
</evidence>
<keyword evidence="2" id="KW-1185">Reference proteome</keyword>
<dbReference type="Pfam" id="PF10118">
    <property type="entry name" value="Metal_hydrol"/>
    <property type="match status" value="1"/>
</dbReference>
<reference evidence="1 2" key="1">
    <citation type="submission" date="2016-01" db="EMBL/GenBank/DDBJ databases">
        <authorList>
            <consortium name="TB Trials Study Group"/>
            <person name="Sutton G."/>
            <person name="Brinkac L."/>
            <person name="Sanka R."/>
            <person name="Adams M."/>
            <person name="Lau E.L."/>
            <person name="Macaden R."/>
            <person name="Grewal H.M.S."/>
        </authorList>
    </citation>
    <scope>NUCLEOTIDE SEQUENCE [LARGE SCALE GENOMIC DNA]</scope>
    <source>
        <strain evidence="1 2">IS-1744</strain>
    </source>
</reference>
<accession>A0A101AE44</accession>
<dbReference type="InterPro" id="IPR016516">
    <property type="entry name" value="UCP07580"/>
</dbReference>
<dbReference type="Proteomes" id="UP000053707">
    <property type="component" value="Unassembled WGS sequence"/>
</dbReference>
<dbReference type="RefSeq" id="WP_064394137.1">
    <property type="nucleotide sequence ID" value="NZ_LQIR01000001.1"/>
</dbReference>
<dbReference type="GO" id="GO:0016787">
    <property type="term" value="F:hydrolase activity"/>
    <property type="evidence" value="ECO:0007669"/>
    <property type="project" value="UniProtKB-KW"/>
</dbReference>
<comment type="caution">
    <text evidence="1">The sequence shown here is derived from an EMBL/GenBank/DDBJ whole genome shotgun (WGS) entry which is preliminary data.</text>
</comment>
<protein>
    <submittedName>
        <fullName evidence="1">Metal-dependent hydrolase</fullName>
    </submittedName>
</protein>
<name>A0A101AE44_9MYCO</name>